<dbReference type="PANTHER" id="PTHR45624:SF22">
    <property type="entry name" value="MITOCHONDRIAL ORNITHINE TRANSPORTER 1"/>
    <property type="match status" value="1"/>
</dbReference>
<keyword evidence="7" id="KW-0496">Mitochondrion</keyword>
<dbReference type="InterPro" id="IPR023395">
    <property type="entry name" value="MCP_dom_sf"/>
</dbReference>
<dbReference type="GO" id="GO:0000064">
    <property type="term" value="F:L-ornithine transmembrane transporter activity"/>
    <property type="evidence" value="ECO:0007669"/>
    <property type="project" value="TreeGrafter"/>
</dbReference>
<dbReference type="Proteomes" id="UP000694564">
    <property type="component" value="Chromosome 2"/>
</dbReference>
<dbReference type="InterPro" id="IPR018108">
    <property type="entry name" value="MCP_transmembrane"/>
</dbReference>
<evidence type="ECO:0000256" key="9">
    <source>
        <dbReference type="PROSITE-ProRule" id="PRU00282"/>
    </source>
</evidence>
<comment type="subcellular location">
    <subcellularLocation>
        <location evidence="1">Mitochondrion membrane</location>
        <topology evidence="1">Multi-pass membrane protein</topology>
    </subcellularLocation>
</comment>
<keyword evidence="5" id="KW-0677">Repeat</keyword>
<sequence>MYETSRKIAKSQITVGSLVKTILRKYGPLRFYHGYFFFFSDYELSRHFFFFFFFFFLHQGDQRDKLGPVLLMLSGGIGGICPWLAEYPVNCIKSRIQFHSMSGKQVGCFGTFLGVVKSEGTTVLYSGWKPSVICAFSANGALFWAYKYNRKLMMSQLEAY</sequence>
<dbReference type="OrthoDB" id="409586at2759"/>
<dbReference type="InterPro" id="IPR050567">
    <property type="entry name" value="Mitochondrial_Carrier"/>
</dbReference>
<dbReference type="Ensembl" id="ENSSVLT00005014824.1">
    <property type="protein sequence ID" value="ENSSVLP00005013395.1"/>
    <property type="gene ID" value="ENSSVLG00005010634.1"/>
</dbReference>
<keyword evidence="4 9" id="KW-0812">Transmembrane</keyword>
<protein>
    <submittedName>
        <fullName evidence="12">Uncharacterized protein</fullName>
    </submittedName>
</protein>
<keyword evidence="8 9" id="KW-0472">Membrane</keyword>
<evidence type="ECO:0000313" key="13">
    <source>
        <dbReference type="Proteomes" id="UP000694564"/>
    </source>
</evidence>
<evidence type="ECO:0000256" key="4">
    <source>
        <dbReference type="ARBA" id="ARBA00022692"/>
    </source>
</evidence>
<name>A0A8D2BA22_SCIVU</name>
<evidence type="ECO:0000313" key="12">
    <source>
        <dbReference type="Ensembl" id="ENSSVLP00005013395.1"/>
    </source>
</evidence>
<dbReference type="PROSITE" id="PS50920">
    <property type="entry name" value="SOLCAR"/>
    <property type="match status" value="1"/>
</dbReference>
<feature type="transmembrane region" description="Helical" evidence="11">
    <location>
        <begin position="69"/>
        <end position="85"/>
    </location>
</feature>
<dbReference type="GO" id="GO:1990575">
    <property type="term" value="P:mitochondrial L-ornithine transmembrane transport"/>
    <property type="evidence" value="ECO:0007669"/>
    <property type="project" value="TreeGrafter"/>
</dbReference>
<keyword evidence="13" id="KW-1185">Reference proteome</keyword>
<dbReference type="AlphaFoldDB" id="A0A8D2BA22"/>
<evidence type="ECO:0000256" key="6">
    <source>
        <dbReference type="ARBA" id="ARBA00022989"/>
    </source>
</evidence>
<evidence type="ECO:0000256" key="3">
    <source>
        <dbReference type="ARBA" id="ARBA00022448"/>
    </source>
</evidence>
<keyword evidence="3 10" id="KW-0813">Transport</keyword>
<evidence type="ECO:0000256" key="7">
    <source>
        <dbReference type="ARBA" id="ARBA00023128"/>
    </source>
</evidence>
<evidence type="ECO:0000256" key="2">
    <source>
        <dbReference type="ARBA" id="ARBA00006375"/>
    </source>
</evidence>
<dbReference type="PANTHER" id="PTHR45624">
    <property type="entry name" value="MITOCHONDRIAL BASIC AMINO ACIDS TRANSPORTER-RELATED"/>
    <property type="match status" value="1"/>
</dbReference>
<dbReference type="SUPFAM" id="SSF103506">
    <property type="entry name" value="Mitochondrial carrier"/>
    <property type="match status" value="1"/>
</dbReference>
<keyword evidence="6 11" id="KW-1133">Transmembrane helix</keyword>
<proteinExistence type="inferred from homology"/>
<dbReference type="Pfam" id="PF00153">
    <property type="entry name" value="Mito_carr"/>
    <property type="match status" value="1"/>
</dbReference>
<dbReference type="GeneTree" id="ENSGT00730000110966"/>
<evidence type="ECO:0000256" key="8">
    <source>
        <dbReference type="ARBA" id="ARBA00023136"/>
    </source>
</evidence>
<dbReference type="GO" id="GO:0031966">
    <property type="term" value="C:mitochondrial membrane"/>
    <property type="evidence" value="ECO:0007669"/>
    <property type="project" value="UniProtKB-SubCell"/>
</dbReference>
<organism evidence="12 13">
    <name type="scientific">Sciurus vulgaris</name>
    <name type="common">Eurasian red squirrel</name>
    <dbReference type="NCBI Taxonomy" id="55149"/>
    <lineage>
        <taxon>Eukaryota</taxon>
        <taxon>Metazoa</taxon>
        <taxon>Chordata</taxon>
        <taxon>Craniata</taxon>
        <taxon>Vertebrata</taxon>
        <taxon>Euteleostomi</taxon>
        <taxon>Mammalia</taxon>
        <taxon>Eutheria</taxon>
        <taxon>Euarchontoglires</taxon>
        <taxon>Glires</taxon>
        <taxon>Rodentia</taxon>
        <taxon>Sciuromorpha</taxon>
        <taxon>Sciuridae</taxon>
        <taxon>Sciurinae</taxon>
        <taxon>Sciurini</taxon>
        <taxon>Sciurus</taxon>
    </lineage>
</organism>
<feature type="transmembrane region" description="Helical" evidence="11">
    <location>
        <begin position="35"/>
        <end position="57"/>
    </location>
</feature>
<comment type="similarity">
    <text evidence="2 10">Belongs to the mitochondrial carrier (TC 2.A.29) family.</text>
</comment>
<evidence type="ECO:0000256" key="11">
    <source>
        <dbReference type="SAM" id="Phobius"/>
    </source>
</evidence>
<reference evidence="12" key="2">
    <citation type="submission" date="2025-09" db="UniProtKB">
        <authorList>
            <consortium name="Ensembl"/>
        </authorList>
    </citation>
    <scope>IDENTIFICATION</scope>
</reference>
<reference evidence="12" key="1">
    <citation type="submission" date="2025-08" db="UniProtKB">
        <authorList>
            <consortium name="Ensembl"/>
        </authorList>
    </citation>
    <scope>IDENTIFICATION</scope>
</reference>
<accession>A0A8D2BA22</accession>
<feature type="repeat" description="Solcar" evidence="9">
    <location>
        <begin position="66"/>
        <end position="152"/>
    </location>
</feature>
<dbReference type="Gene3D" id="1.50.40.10">
    <property type="entry name" value="Mitochondrial carrier domain"/>
    <property type="match status" value="1"/>
</dbReference>
<evidence type="ECO:0000256" key="1">
    <source>
        <dbReference type="ARBA" id="ARBA00004225"/>
    </source>
</evidence>
<evidence type="ECO:0000256" key="5">
    <source>
        <dbReference type="ARBA" id="ARBA00022737"/>
    </source>
</evidence>
<evidence type="ECO:0000256" key="10">
    <source>
        <dbReference type="RuleBase" id="RU000488"/>
    </source>
</evidence>